<keyword evidence="2" id="KW-1185">Reference proteome</keyword>
<comment type="caution">
    <text evidence="1">The sequence shown here is derived from an EMBL/GenBank/DDBJ whole genome shotgun (WGS) entry which is preliminary data.</text>
</comment>
<protein>
    <submittedName>
        <fullName evidence="1">Uncharacterized protein</fullName>
    </submittedName>
</protein>
<name>A0ACC1TR42_9AGAR</name>
<feature type="non-terminal residue" evidence="1">
    <location>
        <position position="1"/>
    </location>
</feature>
<reference evidence="1" key="1">
    <citation type="submission" date="2022-09" db="EMBL/GenBank/DDBJ databases">
        <title>A Global Phylogenomic Analysis of the Shiitake Genus Lentinula.</title>
        <authorList>
            <consortium name="DOE Joint Genome Institute"/>
            <person name="Sierra-Patev S."/>
            <person name="Min B."/>
            <person name="Naranjo-Ortiz M."/>
            <person name="Looney B."/>
            <person name="Konkel Z."/>
            <person name="Slot J.C."/>
            <person name="Sakamoto Y."/>
            <person name="Steenwyk J.L."/>
            <person name="Rokas A."/>
            <person name="Carro J."/>
            <person name="Camarero S."/>
            <person name="Ferreira P."/>
            <person name="Molpeceres G."/>
            <person name="Ruiz-Duenas F.J."/>
            <person name="Serrano A."/>
            <person name="Henrissat B."/>
            <person name="Drula E."/>
            <person name="Hughes K.W."/>
            <person name="Mata J.L."/>
            <person name="Ishikawa N.K."/>
            <person name="Vargas-Isla R."/>
            <person name="Ushijima S."/>
            <person name="Smith C.A."/>
            <person name="Ahrendt S."/>
            <person name="Andreopoulos W."/>
            <person name="He G."/>
            <person name="Labutti K."/>
            <person name="Lipzen A."/>
            <person name="Ng V."/>
            <person name="Riley R."/>
            <person name="Sandor L."/>
            <person name="Barry K."/>
            <person name="Martinez A.T."/>
            <person name="Xiao Y."/>
            <person name="Gibbons J.G."/>
            <person name="Terashima K."/>
            <person name="Grigoriev I.V."/>
            <person name="Hibbett D.S."/>
        </authorList>
    </citation>
    <scope>NUCLEOTIDE SEQUENCE</scope>
    <source>
        <strain evidence="1">TMI1499</strain>
    </source>
</reference>
<accession>A0ACC1TR42</accession>
<evidence type="ECO:0000313" key="2">
    <source>
        <dbReference type="Proteomes" id="UP001163835"/>
    </source>
</evidence>
<sequence length="56" mass="6221">LTMYQFHCIMGHPGEDTLRRMLKTEMATGINVDLGTTVGFCKPCVHAKAAQKPFPK</sequence>
<proteinExistence type="predicted"/>
<gene>
    <name evidence="1" type="ORF">F5876DRAFT_10346</name>
</gene>
<evidence type="ECO:0000313" key="1">
    <source>
        <dbReference type="EMBL" id="KAJ3807082.1"/>
    </source>
</evidence>
<feature type="non-terminal residue" evidence="1">
    <location>
        <position position="56"/>
    </location>
</feature>
<dbReference type="Proteomes" id="UP001163835">
    <property type="component" value="Unassembled WGS sequence"/>
</dbReference>
<organism evidence="1 2">
    <name type="scientific">Lentinula aff. lateritia</name>
    <dbReference type="NCBI Taxonomy" id="2804960"/>
    <lineage>
        <taxon>Eukaryota</taxon>
        <taxon>Fungi</taxon>
        <taxon>Dikarya</taxon>
        <taxon>Basidiomycota</taxon>
        <taxon>Agaricomycotina</taxon>
        <taxon>Agaricomycetes</taxon>
        <taxon>Agaricomycetidae</taxon>
        <taxon>Agaricales</taxon>
        <taxon>Marasmiineae</taxon>
        <taxon>Omphalotaceae</taxon>
        <taxon>Lentinula</taxon>
    </lineage>
</organism>
<dbReference type="EMBL" id="MU795342">
    <property type="protein sequence ID" value="KAJ3807082.1"/>
    <property type="molecule type" value="Genomic_DNA"/>
</dbReference>